<evidence type="ECO:0000256" key="5">
    <source>
        <dbReference type="ARBA" id="ARBA00022801"/>
    </source>
</evidence>
<comment type="caution">
    <text evidence="10">The sequence shown here is derived from an EMBL/GenBank/DDBJ whole genome shotgun (WGS) entry which is preliminary data.</text>
</comment>
<dbReference type="InterPro" id="IPR004013">
    <property type="entry name" value="PHP_dom"/>
</dbReference>
<keyword evidence="5 8" id="KW-0378">Hydrolase</keyword>
<reference evidence="10 11" key="1">
    <citation type="submission" date="2020-10" db="EMBL/GenBank/DDBJ databases">
        <title>Bacillus sp. HD4P25, an endophyte from a halophyte.</title>
        <authorList>
            <person name="Sun J.-Q."/>
        </authorList>
    </citation>
    <scope>NUCLEOTIDE SEQUENCE [LARGE SCALE GENOMIC DNA]</scope>
    <source>
        <strain evidence="10 11">YIM 93174</strain>
    </source>
</reference>
<evidence type="ECO:0000256" key="2">
    <source>
        <dbReference type="ARBA" id="ARBA00009152"/>
    </source>
</evidence>
<dbReference type="RefSeq" id="WP_193534625.1">
    <property type="nucleotide sequence ID" value="NZ_JADCLJ010000007.1"/>
</dbReference>
<keyword evidence="4 8" id="KW-0028">Amino-acid biosynthesis</keyword>
<accession>A0ABR9QF80</accession>
<dbReference type="EMBL" id="JADCLJ010000007">
    <property type="protein sequence ID" value="MBE4907150.1"/>
    <property type="molecule type" value="Genomic_DNA"/>
</dbReference>
<comment type="similarity">
    <text evidence="2 8">Belongs to the PHP hydrolase family. HisK subfamily.</text>
</comment>
<dbReference type="Proteomes" id="UP001516662">
    <property type="component" value="Unassembled WGS sequence"/>
</dbReference>
<dbReference type="InterPro" id="IPR016195">
    <property type="entry name" value="Pol/histidinol_Pase-like"/>
</dbReference>
<dbReference type="PANTHER" id="PTHR21039:SF0">
    <property type="entry name" value="HISTIDINOL-PHOSPHATASE"/>
    <property type="match status" value="1"/>
</dbReference>
<organism evidence="10 11">
    <name type="scientific">Litchfieldia luteola</name>
    <dbReference type="NCBI Taxonomy" id="682179"/>
    <lineage>
        <taxon>Bacteria</taxon>
        <taxon>Bacillati</taxon>
        <taxon>Bacillota</taxon>
        <taxon>Bacilli</taxon>
        <taxon>Bacillales</taxon>
        <taxon>Bacillaceae</taxon>
        <taxon>Litchfieldia</taxon>
    </lineage>
</organism>
<evidence type="ECO:0000256" key="4">
    <source>
        <dbReference type="ARBA" id="ARBA00022605"/>
    </source>
</evidence>
<dbReference type="SUPFAM" id="SSF89550">
    <property type="entry name" value="PHP domain-like"/>
    <property type="match status" value="1"/>
</dbReference>
<dbReference type="InterPro" id="IPR003141">
    <property type="entry name" value="Pol/His_phosphatase_N"/>
</dbReference>
<comment type="catalytic activity">
    <reaction evidence="7 8">
        <text>L-histidinol phosphate + H2O = L-histidinol + phosphate</text>
        <dbReference type="Rhea" id="RHEA:14465"/>
        <dbReference type="ChEBI" id="CHEBI:15377"/>
        <dbReference type="ChEBI" id="CHEBI:43474"/>
        <dbReference type="ChEBI" id="CHEBI:57699"/>
        <dbReference type="ChEBI" id="CHEBI:57980"/>
        <dbReference type="EC" id="3.1.3.15"/>
    </reaction>
</comment>
<evidence type="ECO:0000256" key="7">
    <source>
        <dbReference type="ARBA" id="ARBA00049158"/>
    </source>
</evidence>
<dbReference type="Pfam" id="PF02811">
    <property type="entry name" value="PHP"/>
    <property type="match status" value="1"/>
</dbReference>
<keyword evidence="11" id="KW-1185">Reference proteome</keyword>
<evidence type="ECO:0000313" key="11">
    <source>
        <dbReference type="Proteomes" id="UP001516662"/>
    </source>
</evidence>
<evidence type="ECO:0000313" key="10">
    <source>
        <dbReference type="EMBL" id="MBE4907150.1"/>
    </source>
</evidence>
<dbReference type="NCBIfam" id="TIGR01856">
    <property type="entry name" value="hisJ_fam"/>
    <property type="match status" value="1"/>
</dbReference>
<feature type="domain" description="Polymerase/histidinol phosphatase N-terminal" evidence="9">
    <location>
        <begin position="2"/>
        <end position="84"/>
    </location>
</feature>
<dbReference type="EC" id="3.1.3.15" evidence="3 8"/>
<keyword evidence="6 8" id="KW-0368">Histidine biosynthesis</keyword>
<name>A0ABR9QF80_9BACI</name>
<dbReference type="SMART" id="SM00481">
    <property type="entry name" value="POLIIIAc"/>
    <property type="match status" value="1"/>
</dbReference>
<gene>
    <name evidence="10" type="ORF">IMZ08_03635</name>
</gene>
<sequence length="268" mass="31397">MFDYHVHTSFSADSKMPMKVACETAIKNGVKEIAFTEHMDYFYPNCDLTFEFDYQEYASQVELMRSEFSKNLTILKAVEMGLHPSTFERSNHFISENHFDFVIGSAHIVDDLDLHNGDYFEGKSLERSLEIYFKTVNQYVKEYENFDVLGHLTLIKRYLHFVKSDWKTIKWENYFDIVEDTFKVLVQTNRGIEVNMSGYRYRIDCSLPNLPFVKLYREAGGEIITVGTDAHTKHFVGNQIDEGYELLKAAGFKYVTTYRERKPSFMAI</sequence>
<comment type="pathway">
    <text evidence="1 8">Amino-acid biosynthesis; L-histidine biosynthesis; L-histidine from 5-phospho-alpha-D-ribose 1-diphosphate: step 8/9.</text>
</comment>
<dbReference type="PANTHER" id="PTHR21039">
    <property type="entry name" value="HISTIDINOL PHOSPHATASE-RELATED"/>
    <property type="match status" value="1"/>
</dbReference>
<evidence type="ECO:0000256" key="6">
    <source>
        <dbReference type="ARBA" id="ARBA00023102"/>
    </source>
</evidence>
<protein>
    <recommendedName>
        <fullName evidence="3 8">Histidinol-phosphatase</fullName>
        <shortName evidence="8">HolPase</shortName>
        <ecNumber evidence="3 8">3.1.3.15</ecNumber>
    </recommendedName>
</protein>
<dbReference type="InterPro" id="IPR010140">
    <property type="entry name" value="Histidinol_P_phosphatase_HisJ"/>
</dbReference>
<proteinExistence type="inferred from homology"/>
<dbReference type="Gene3D" id="3.20.20.140">
    <property type="entry name" value="Metal-dependent hydrolases"/>
    <property type="match status" value="1"/>
</dbReference>
<evidence type="ECO:0000256" key="1">
    <source>
        <dbReference type="ARBA" id="ARBA00004970"/>
    </source>
</evidence>
<evidence type="ECO:0000259" key="9">
    <source>
        <dbReference type="SMART" id="SM00481"/>
    </source>
</evidence>
<evidence type="ECO:0000256" key="3">
    <source>
        <dbReference type="ARBA" id="ARBA00013085"/>
    </source>
</evidence>
<evidence type="ECO:0000256" key="8">
    <source>
        <dbReference type="RuleBase" id="RU366003"/>
    </source>
</evidence>